<keyword evidence="4" id="KW-0812">Transmembrane</keyword>
<dbReference type="InterPro" id="IPR039391">
    <property type="entry name" value="Phytocyanin-like"/>
</dbReference>
<feature type="transmembrane region" description="Helical" evidence="4">
    <location>
        <begin position="52"/>
        <end position="72"/>
    </location>
</feature>
<dbReference type="PANTHER" id="PTHR33021:SF496">
    <property type="entry name" value="OS08G0482700 PROTEIN"/>
    <property type="match status" value="1"/>
</dbReference>
<dbReference type="GO" id="GO:0009055">
    <property type="term" value="F:electron transfer activity"/>
    <property type="evidence" value="ECO:0007669"/>
    <property type="project" value="InterPro"/>
</dbReference>
<keyword evidence="4" id="KW-0472">Membrane</keyword>
<feature type="region of interest" description="Disordered" evidence="3">
    <location>
        <begin position="169"/>
        <end position="208"/>
    </location>
</feature>
<dbReference type="PANTHER" id="PTHR33021">
    <property type="entry name" value="BLUE COPPER PROTEIN"/>
    <property type="match status" value="1"/>
</dbReference>
<dbReference type="InterPro" id="IPR008972">
    <property type="entry name" value="Cupredoxin"/>
</dbReference>
<evidence type="ECO:0000256" key="3">
    <source>
        <dbReference type="SAM" id="MobiDB-lite"/>
    </source>
</evidence>
<dbReference type="Pfam" id="PF02298">
    <property type="entry name" value="Cu_bind_like"/>
    <property type="match status" value="1"/>
</dbReference>
<comment type="caution">
    <text evidence="6">The sequence shown here is derived from an EMBL/GenBank/DDBJ whole genome shotgun (WGS) entry which is preliminary data.</text>
</comment>
<dbReference type="PROSITE" id="PS51485">
    <property type="entry name" value="PHYTOCYANIN"/>
    <property type="match status" value="1"/>
</dbReference>
<keyword evidence="2" id="KW-0325">Glycoprotein</keyword>
<dbReference type="Gene3D" id="2.60.40.420">
    <property type="entry name" value="Cupredoxins - blue copper proteins"/>
    <property type="match status" value="1"/>
</dbReference>
<protein>
    <recommendedName>
        <fullName evidence="5">Phytocyanin domain-containing protein</fullName>
    </recommendedName>
</protein>
<dbReference type="SUPFAM" id="SSF49503">
    <property type="entry name" value="Cupredoxins"/>
    <property type="match status" value="1"/>
</dbReference>
<feature type="compositionally biased region" description="Low complexity" evidence="3">
    <location>
        <begin position="173"/>
        <end position="208"/>
    </location>
</feature>
<evidence type="ECO:0000256" key="2">
    <source>
        <dbReference type="ARBA" id="ARBA00023180"/>
    </source>
</evidence>
<keyword evidence="4" id="KW-1133">Transmembrane helix</keyword>
<name>A0A835FDP9_9POAL</name>
<keyword evidence="1" id="KW-0479">Metal-binding</keyword>
<dbReference type="OrthoDB" id="1933492at2759"/>
<dbReference type="EMBL" id="JACEFO010001135">
    <property type="protein sequence ID" value="KAF8747782.1"/>
    <property type="molecule type" value="Genomic_DNA"/>
</dbReference>
<dbReference type="GO" id="GO:0046872">
    <property type="term" value="F:metal ion binding"/>
    <property type="evidence" value="ECO:0007669"/>
    <property type="project" value="UniProtKB-KW"/>
</dbReference>
<evidence type="ECO:0000313" key="7">
    <source>
        <dbReference type="Proteomes" id="UP000636709"/>
    </source>
</evidence>
<dbReference type="Proteomes" id="UP000636709">
    <property type="component" value="Unassembled WGS sequence"/>
</dbReference>
<organism evidence="6 7">
    <name type="scientific">Digitaria exilis</name>
    <dbReference type="NCBI Taxonomy" id="1010633"/>
    <lineage>
        <taxon>Eukaryota</taxon>
        <taxon>Viridiplantae</taxon>
        <taxon>Streptophyta</taxon>
        <taxon>Embryophyta</taxon>
        <taxon>Tracheophyta</taxon>
        <taxon>Spermatophyta</taxon>
        <taxon>Magnoliopsida</taxon>
        <taxon>Liliopsida</taxon>
        <taxon>Poales</taxon>
        <taxon>Poaceae</taxon>
        <taxon>PACMAD clade</taxon>
        <taxon>Panicoideae</taxon>
        <taxon>Panicodae</taxon>
        <taxon>Paniceae</taxon>
        <taxon>Anthephorinae</taxon>
        <taxon>Digitaria</taxon>
    </lineage>
</organism>
<proteinExistence type="predicted"/>
<evidence type="ECO:0000256" key="4">
    <source>
        <dbReference type="SAM" id="Phobius"/>
    </source>
</evidence>
<dbReference type="CDD" id="cd04216">
    <property type="entry name" value="Phytocyanin"/>
    <property type="match status" value="1"/>
</dbReference>
<evidence type="ECO:0000256" key="1">
    <source>
        <dbReference type="ARBA" id="ARBA00022723"/>
    </source>
</evidence>
<sequence length="230" mass="23496">MINGERKVQTKLREKEPKRGPTTFSPVILQPRRHKLLCSQPLPSFHMASRSALIALLVVVSCAAAASAATTFNVGDTSGWTLGVNYDNWASGKTFTVGDKLVFTYTTGAHDVLEVSKSDYDNCNIGSALVTNTNGPTTITLTSGDHYYICSVASGAHCKNGMKLAVSVGSGSGSPSSPSTPATPSSPSTPSSPPSSSTPAAPAPSAASASPAAPALAMAAGVLLIKLALF</sequence>
<gene>
    <name evidence="6" type="ORF">HU200_013192</name>
</gene>
<dbReference type="AlphaFoldDB" id="A0A835FDP9"/>
<dbReference type="FunFam" id="2.60.40.420:FF:000003">
    <property type="entry name" value="Blue copper"/>
    <property type="match status" value="1"/>
</dbReference>
<feature type="region of interest" description="Disordered" evidence="3">
    <location>
        <begin position="1"/>
        <end position="25"/>
    </location>
</feature>
<reference evidence="6" key="1">
    <citation type="submission" date="2020-07" db="EMBL/GenBank/DDBJ databases">
        <title>Genome sequence and genetic diversity analysis of an under-domesticated orphan crop, white fonio (Digitaria exilis).</title>
        <authorList>
            <person name="Bennetzen J.L."/>
            <person name="Chen S."/>
            <person name="Ma X."/>
            <person name="Wang X."/>
            <person name="Yssel A.E.J."/>
            <person name="Chaluvadi S.R."/>
            <person name="Johnson M."/>
            <person name="Gangashetty P."/>
            <person name="Hamidou F."/>
            <person name="Sanogo M.D."/>
            <person name="Zwaenepoel A."/>
            <person name="Wallace J."/>
            <person name="Van De Peer Y."/>
            <person name="Van Deynze A."/>
        </authorList>
    </citation>
    <scope>NUCLEOTIDE SEQUENCE</scope>
    <source>
        <tissue evidence="6">Leaves</tissue>
    </source>
</reference>
<keyword evidence="7" id="KW-1185">Reference proteome</keyword>
<feature type="compositionally biased region" description="Basic and acidic residues" evidence="3">
    <location>
        <begin position="1"/>
        <end position="19"/>
    </location>
</feature>
<dbReference type="InterPro" id="IPR003245">
    <property type="entry name" value="Phytocyanin_dom"/>
</dbReference>
<feature type="domain" description="Phytocyanin" evidence="5">
    <location>
        <begin position="70"/>
        <end position="170"/>
    </location>
</feature>
<dbReference type="GO" id="GO:0005886">
    <property type="term" value="C:plasma membrane"/>
    <property type="evidence" value="ECO:0007669"/>
    <property type="project" value="TreeGrafter"/>
</dbReference>
<evidence type="ECO:0000313" key="6">
    <source>
        <dbReference type="EMBL" id="KAF8747782.1"/>
    </source>
</evidence>
<evidence type="ECO:0000259" key="5">
    <source>
        <dbReference type="PROSITE" id="PS51485"/>
    </source>
</evidence>
<accession>A0A835FDP9</accession>